<evidence type="ECO:0000313" key="5">
    <source>
        <dbReference type="EMBL" id="NCU63065.1"/>
    </source>
</evidence>
<dbReference type="GO" id="GO:0016020">
    <property type="term" value="C:membrane"/>
    <property type="evidence" value="ECO:0007669"/>
    <property type="project" value="TreeGrafter"/>
</dbReference>
<dbReference type="AlphaFoldDB" id="A0A845SET7"/>
<dbReference type="GO" id="GO:0005524">
    <property type="term" value="F:ATP binding"/>
    <property type="evidence" value="ECO:0007669"/>
    <property type="project" value="UniProtKB-KW"/>
</dbReference>
<keyword evidence="2" id="KW-0067">ATP-binding</keyword>
<dbReference type="InterPro" id="IPR042099">
    <property type="entry name" value="ANL_N_sf"/>
</dbReference>
<sequence>NFKKIFKFLNKKNIKKGDRVLLVSENRPEWLIADLAILLNSAITVPNYTTYTLNDFAFTIKDCQPSGLIVSSSQLLKTILLAAKKINYNFNFIILLNKTTEVVGNNIINFSDILEKEIDVEEVKIFFKEINKSLIRKDPACIIYTSGTQGTPKGVVLSHGGILKNCEGALEFLHFIKGQPNTFLTWLPLSHSYEHTVQFVQLSIGAKIFYSESLDKLLTNLKIAKPTIMTAVPRFYTNLVNKIKINLQNQSSFKKMIFNKTLELGEKKLLSKKMTFFEKFINFILDIIVRKKIKKQFGGKIRAFISGGGPLDYNVGIFLNSLGLSTLQGYGLTEASPVVSCNSIDRIKVDTVGKIFKDVEVKIASDGEILVKGENVMLGYWNNKHETEKILKNNWLYTGDIGEIDQEGYLKITDRKKDIIVNAGGDNIAPSKIENLLANYPEIIQSYIYGDKKNYLVGLIVVAKDLEDKKNKIQYIIDKVNDELSIIEKIKKFIIIDAPFTIENEMLTPTMKIRRHQIKKVYGDQLEKLYF</sequence>
<comment type="catalytic activity">
    <reaction evidence="3">
        <text>a long-chain fatty acid + ATP + CoA = a long-chain fatty acyl-CoA + AMP + diphosphate</text>
        <dbReference type="Rhea" id="RHEA:15421"/>
        <dbReference type="ChEBI" id="CHEBI:30616"/>
        <dbReference type="ChEBI" id="CHEBI:33019"/>
        <dbReference type="ChEBI" id="CHEBI:57287"/>
        <dbReference type="ChEBI" id="CHEBI:57560"/>
        <dbReference type="ChEBI" id="CHEBI:83139"/>
        <dbReference type="ChEBI" id="CHEBI:456215"/>
        <dbReference type="EC" id="6.2.1.3"/>
    </reaction>
    <physiologicalReaction direction="left-to-right" evidence="3">
        <dbReference type="Rhea" id="RHEA:15422"/>
    </physiologicalReaction>
</comment>
<evidence type="ECO:0000259" key="4">
    <source>
        <dbReference type="Pfam" id="PF00501"/>
    </source>
</evidence>
<evidence type="ECO:0000313" key="6">
    <source>
        <dbReference type="Proteomes" id="UP000572953"/>
    </source>
</evidence>
<feature type="non-terminal residue" evidence="5">
    <location>
        <position position="1"/>
    </location>
</feature>
<feature type="domain" description="AMP-dependent synthetase/ligase" evidence="4">
    <location>
        <begin position="8"/>
        <end position="381"/>
    </location>
</feature>
<evidence type="ECO:0000256" key="2">
    <source>
        <dbReference type="ARBA" id="ARBA00022840"/>
    </source>
</evidence>
<dbReference type="InterPro" id="IPR000873">
    <property type="entry name" value="AMP-dep_synth/lig_dom"/>
</dbReference>
<dbReference type="InterPro" id="IPR045851">
    <property type="entry name" value="AMP-bd_C_sf"/>
</dbReference>
<dbReference type="Proteomes" id="UP000572953">
    <property type="component" value="Unassembled WGS sequence"/>
</dbReference>
<protein>
    <submittedName>
        <fullName evidence="5">Long-chain fatty acid--CoA ligase</fullName>
    </submittedName>
</protein>
<comment type="caution">
    <text evidence="5">The sequence shown here is derived from an EMBL/GenBank/DDBJ whole genome shotgun (WGS) entry which is preliminary data.</text>
</comment>
<accession>A0A845SET7</accession>
<evidence type="ECO:0000256" key="1">
    <source>
        <dbReference type="ARBA" id="ARBA00022741"/>
    </source>
</evidence>
<dbReference type="EMBL" id="RGGN01000105">
    <property type="protein sequence ID" value="NCU63065.1"/>
    <property type="molecule type" value="Genomic_DNA"/>
</dbReference>
<name>A0A845SET7_9PROT</name>
<dbReference type="Gene3D" id="3.30.300.30">
    <property type="match status" value="1"/>
</dbReference>
<dbReference type="SUPFAM" id="SSF56801">
    <property type="entry name" value="Acetyl-CoA synthetase-like"/>
    <property type="match status" value="1"/>
</dbReference>
<dbReference type="PANTHER" id="PTHR43272">
    <property type="entry name" value="LONG-CHAIN-FATTY-ACID--COA LIGASE"/>
    <property type="match status" value="1"/>
</dbReference>
<proteinExistence type="predicted"/>
<keyword evidence="5" id="KW-0436">Ligase</keyword>
<dbReference type="Gene3D" id="3.40.50.12780">
    <property type="entry name" value="N-terminal domain of ligase-like"/>
    <property type="match status" value="1"/>
</dbReference>
<dbReference type="Pfam" id="PF23562">
    <property type="entry name" value="AMP-binding_C_3"/>
    <property type="match status" value="1"/>
</dbReference>
<reference evidence="5 6" key="1">
    <citation type="submission" date="2018-10" db="EMBL/GenBank/DDBJ databases">
        <title>Iterative Subtractive Binning of Freshwater Chronoseries Metagenomes Recovers Nearly Complete Genomes from over Four Hundred Novel Species.</title>
        <authorList>
            <person name="Rodriguez-R L.M."/>
            <person name="Tsementzi D."/>
            <person name="Luo C."/>
            <person name="Konstantinidis K.T."/>
        </authorList>
    </citation>
    <scope>NUCLEOTIDE SEQUENCE [LARGE SCALE GENOMIC DNA]</scope>
    <source>
        <strain evidence="5">WB7_2B_003</strain>
    </source>
</reference>
<dbReference type="PANTHER" id="PTHR43272:SF33">
    <property type="entry name" value="AMP-BINDING DOMAIN-CONTAINING PROTEIN-RELATED"/>
    <property type="match status" value="1"/>
</dbReference>
<gene>
    <name evidence="5" type="ORF">EBV78_03115</name>
</gene>
<dbReference type="GO" id="GO:0004467">
    <property type="term" value="F:long-chain fatty acid-CoA ligase activity"/>
    <property type="evidence" value="ECO:0007669"/>
    <property type="project" value="UniProtKB-EC"/>
</dbReference>
<evidence type="ECO:0000256" key="3">
    <source>
        <dbReference type="ARBA" id="ARBA00024484"/>
    </source>
</evidence>
<keyword evidence="1" id="KW-0547">Nucleotide-binding</keyword>
<dbReference type="Pfam" id="PF00501">
    <property type="entry name" value="AMP-binding"/>
    <property type="match status" value="1"/>
</dbReference>
<organism evidence="5 6">
    <name type="scientific">Candidatus Fonsibacter lacus</name>
    <dbReference type="NCBI Taxonomy" id="2576439"/>
    <lineage>
        <taxon>Bacteria</taxon>
        <taxon>Pseudomonadati</taxon>
        <taxon>Pseudomonadota</taxon>
        <taxon>Alphaproteobacteria</taxon>
        <taxon>Candidatus Pelagibacterales</taxon>
        <taxon>Candidatus Pelagibacterales incertae sedis</taxon>
        <taxon>Candidatus Fonsibacter</taxon>
    </lineage>
</organism>